<dbReference type="GO" id="GO:0004519">
    <property type="term" value="F:endonuclease activity"/>
    <property type="evidence" value="ECO:0007669"/>
    <property type="project" value="UniProtKB-KW"/>
</dbReference>
<evidence type="ECO:0000256" key="1">
    <source>
        <dbReference type="ARBA" id="ARBA00023450"/>
    </source>
</evidence>
<dbReference type="Pfam" id="PF01844">
    <property type="entry name" value="HNH"/>
    <property type="match status" value="1"/>
</dbReference>
<dbReference type="EMBL" id="DYUK01000097">
    <property type="protein sequence ID" value="HJG79687.1"/>
    <property type="molecule type" value="Genomic_DNA"/>
</dbReference>
<gene>
    <name evidence="4" type="ORF">K8V08_04660</name>
</gene>
<dbReference type="AlphaFoldDB" id="A0A921MCV2"/>
<feature type="domain" description="HNH nuclease" evidence="3">
    <location>
        <begin position="464"/>
        <end position="516"/>
    </location>
</feature>
<dbReference type="Pfam" id="PF02720">
    <property type="entry name" value="DUF222"/>
    <property type="match status" value="1"/>
</dbReference>
<keyword evidence="4" id="KW-0378">Hydrolase</keyword>
<reference evidence="4" key="2">
    <citation type="submission" date="2021-09" db="EMBL/GenBank/DDBJ databases">
        <authorList>
            <person name="Gilroy R."/>
        </authorList>
    </citation>
    <scope>NUCLEOTIDE SEQUENCE</scope>
    <source>
        <strain evidence="4">ChiGjej5B5-7349</strain>
    </source>
</reference>
<dbReference type="SMART" id="SM00507">
    <property type="entry name" value="HNHc"/>
    <property type="match status" value="1"/>
</dbReference>
<feature type="region of interest" description="Disordered" evidence="2">
    <location>
        <begin position="333"/>
        <end position="377"/>
    </location>
</feature>
<feature type="compositionally biased region" description="Basic and acidic residues" evidence="2">
    <location>
        <begin position="333"/>
        <end position="359"/>
    </location>
</feature>
<dbReference type="InterPro" id="IPR003615">
    <property type="entry name" value="HNH_nuc"/>
</dbReference>
<feature type="region of interest" description="Disordered" evidence="2">
    <location>
        <begin position="285"/>
        <end position="318"/>
    </location>
</feature>
<evidence type="ECO:0000313" key="4">
    <source>
        <dbReference type="EMBL" id="HJG79687.1"/>
    </source>
</evidence>
<sequence>MATHSGPDQPQDSGDEPTADARTAGPRFRTAFSDHDRDVLSGRAPHYVHLLDTLDAVVDDAAGHRSLGAQEALAGLKALEQARRHVERLSTDLLAHYERVGDPTAHGYRSVVQLLEGEFRIPSHEARRRTQLSTHLTDRVSTSGEPLAPLRPSIARNFAEGRLSSDEARTLCRAVDDLPPTIKAQHAHQIEKTLVNLSPTVRVKDIPKLSQRIIEHLDPDGKLPQYETDPMAYTVTLNQKPNGDWKLSGLLDSPTGTTLQALLMGRMKDDALIPVVVRSLTADRTAAATGGDSEGTTAAVAEDAKSADDATEAHSGERFLPDEYYDDHTAAAHTAGDDTAPHNAGDDAPHFGNGVHEDGCLNTQSNPGNDRPPPGVARHDRLAFLLRSVTRERVLHGADHALVVSATPDDLTNPRRTLSTQFGGPISLSSLEGWSNAAQTFAHITEGGGRTLEILSHGRFATRTQIAVLTARDQGCTFPDCDAPPHWCEAHHMTPYSQGGETTVDNLTLVCPFHHRWHERTGWTTRFHRGLPAWKPPRSIDPQQRLLFHSRFRAALLDLPPTLLDTT</sequence>
<feature type="region of interest" description="Disordered" evidence="2">
    <location>
        <begin position="1"/>
        <end position="26"/>
    </location>
</feature>
<dbReference type="Proteomes" id="UP000784435">
    <property type="component" value="Unassembled WGS sequence"/>
</dbReference>
<comment type="similarity">
    <text evidence="1">Belongs to the Rv1128c/1148c/1588c/1702c/1945/3466 family.</text>
</comment>
<protein>
    <submittedName>
        <fullName evidence="4">HNH endonuclease</fullName>
    </submittedName>
</protein>
<dbReference type="GO" id="GO:0008270">
    <property type="term" value="F:zinc ion binding"/>
    <property type="evidence" value="ECO:0007669"/>
    <property type="project" value="InterPro"/>
</dbReference>
<keyword evidence="4" id="KW-0540">Nuclease</keyword>
<name>A0A921MCV2_9MICO</name>
<dbReference type="GO" id="GO:0003676">
    <property type="term" value="F:nucleic acid binding"/>
    <property type="evidence" value="ECO:0007669"/>
    <property type="project" value="InterPro"/>
</dbReference>
<feature type="region of interest" description="Disordered" evidence="2">
    <location>
        <begin position="126"/>
        <end position="148"/>
    </location>
</feature>
<keyword evidence="4" id="KW-0255">Endonuclease</keyword>
<feature type="compositionally biased region" description="Basic and acidic residues" evidence="2">
    <location>
        <begin position="302"/>
        <end position="318"/>
    </location>
</feature>
<accession>A0A921MCV2</accession>
<evidence type="ECO:0000313" key="5">
    <source>
        <dbReference type="Proteomes" id="UP000784435"/>
    </source>
</evidence>
<evidence type="ECO:0000256" key="2">
    <source>
        <dbReference type="SAM" id="MobiDB-lite"/>
    </source>
</evidence>
<evidence type="ECO:0000259" key="3">
    <source>
        <dbReference type="SMART" id="SM00507"/>
    </source>
</evidence>
<proteinExistence type="inferred from homology"/>
<dbReference type="InterPro" id="IPR003870">
    <property type="entry name" value="DUF222"/>
</dbReference>
<feature type="compositionally biased region" description="Polar residues" evidence="2">
    <location>
        <begin position="1"/>
        <end position="12"/>
    </location>
</feature>
<comment type="caution">
    <text evidence="4">The sequence shown here is derived from an EMBL/GenBank/DDBJ whole genome shotgun (WGS) entry which is preliminary data.</text>
</comment>
<dbReference type="Gene3D" id="1.10.30.50">
    <property type="match status" value="1"/>
</dbReference>
<feature type="compositionally biased region" description="Polar residues" evidence="2">
    <location>
        <begin position="131"/>
        <end position="144"/>
    </location>
</feature>
<dbReference type="CDD" id="cd00085">
    <property type="entry name" value="HNHc"/>
    <property type="match status" value="1"/>
</dbReference>
<dbReference type="InterPro" id="IPR002711">
    <property type="entry name" value="HNH"/>
</dbReference>
<reference evidence="4" key="1">
    <citation type="journal article" date="2021" name="PeerJ">
        <title>Extensive microbial diversity within the chicken gut microbiome revealed by metagenomics and culture.</title>
        <authorList>
            <person name="Gilroy R."/>
            <person name="Ravi A."/>
            <person name="Getino M."/>
            <person name="Pursley I."/>
            <person name="Horton D.L."/>
            <person name="Alikhan N.F."/>
            <person name="Baker D."/>
            <person name="Gharbi K."/>
            <person name="Hall N."/>
            <person name="Watson M."/>
            <person name="Adriaenssens E.M."/>
            <person name="Foster-Nyarko E."/>
            <person name="Jarju S."/>
            <person name="Secka A."/>
            <person name="Antonio M."/>
            <person name="Oren A."/>
            <person name="Chaudhuri R.R."/>
            <person name="La Ragione R."/>
            <person name="Hildebrand F."/>
            <person name="Pallen M.J."/>
        </authorList>
    </citation>
    <scope>NUCLEOTIDE SEQUENCE</scope>
    <source>
        <strain evidence="4">ChiGjej5B5-7349</strain>
    </source>
</reference>
<organism evidence="4 5">
    <name type="scientific">Brevibacterium senegalense</name>
    <dbReference type="NCBI Taxonomy" id="1033736"/>
    <lineage>
        <taxon>Bacteria</taxon>
        <taxon>Bacillati</taxon>
        <taxon>Actinomycetota</taxon>
        <taxon>Actinomycetes</taxon>
        <taxon>Micrococcales</taxon>
        <taxon>Brevibacteriaceae</taxon>
        <taxon>Brevibacterium</taxon>
    </lineage>
</organism>